<sequence>MSNHLGNIPGLFSMRTALADAPYLDFSSMRQGKYQDQASSVIVAFTQGSTLHGSRSRLVQRFENSDMCGDAVHEGNQLSIHVVSRPPNVAPIYSARVANLAGTSQPIEVDELAIPFIFITSGL</sequence>
<evidence type="ECO:0000313" key="2">
    <source>
        <dbReference type="Proteomes" id="UP000807025"/>
    </source>
</evidence>
<keyword evidence="2" id="KW-1185">Reference proteome</keyword>
<gene>
    <name evidence="1" type="ORF">BDN71DRAFT_991640</name>
</gene>
<protein>
    <submittedName>
        <fullName evidence="1">Uncharacterized protein</fullName>
    </submittedName>
</protein>
<accession>A0A9P5ZVI3</accession>
<dbReference type="EMBL" id="MU154573">
    <property type="protein sequence ID" value="KAF9494441.1"/>
    <property type="molecule type" value="Genomic_DNA"/>
</dbReference>
<dbReference type="Proteomes" id="UP000807025">
    <property type="component" value="Unassembled WGS sequence"/>
</dbReference>
<name>A0A9P5ZVI3_PLEER</name>
<evidence type="ECO:0000313" key="1">
    <source>
        <dbReference type="EMBL" id="KAF9494441.1"/>
    </source>
</evidence>
<comment type="caution">
    <text evidence="1">The sequence shown here is derived from an EMBL/GenBank/DDBJ whole genome shotgun (WGS) entry which is preliminary data.</text>
</comment>
<dbReference type="AlphaFoldDB" id="A0A9P5ZVI3"/>
<organism evidence="1 2">
    <name type="scientific">Pleurotus eryngii</name>
    <name type="common">Boletus of the steppes</name>
    <dbReference type="NCBI Taxonomy" id="5323"/>
    <lineage>
        <taxon>Eukaryota</taxon>
        <taxon>Fungi</taxon>
        <taxon>Dikarya</taxon>
        <taxon>Basidiomycota</taxon>
        <taxon>Agaricomycotina</taxon>
        <taxon>Agaricomycetes</taxon>
        <taxon>Agaricomycetidae</taxon>
        <taxon>Agaricales</taxon>
        <taxon>Pleurotineae</taxon>
        <taxon>Pleurotaceae</taxon>
        <taxon>Pleurotus</taxon>
    </lineage>
</organism>
<proteinExistence type="predicted"/>
<reference evidence="1" key="1">
    <citation type="submission" date="2020-11" db="EMBL/GenBank/DDBJ databases">
        <authorList>
            <consortium name="DOE Joint Genome Institute"/>
            <person name="Ahrendt S."/>
            <person name="Riley R."/>
            <person name="Andreopoulos W."/>
            <person name="Labutti K."/>
            <person name="Pangilinan J."/>
            <person name="Ruiz-Duenas F.J."/>
            <person name="Barrasa J.M."/>
            <person name="Sanchez-Garcia M."/>
            <person name="Camarero S."/>
            <person name="Miyauchi S."/>
            <person name="Serrano A."/>
            <person name="Linde D."/>
            <person name="Babiker R."/>
            <person name="Drula E."/>
            <person name="Ayuso-Fernandez I."/>
            <person name="Pacheco R."/>
            <person name="Padilla G."/>
            <person name="Ferreira P."/>
            <person name="Barriuso J."/>
            <person name="Kellner H."/>
            <person name="Castanera R."/>
            <person name="Alfaro M."/>
            <person name="Ramirez L."/>
            <person name="Pisabarro A.G."/>
            <person name="Kuo A."/>
            <person name="Tritt A."/>
            <person name="Lipzen A."/>
            <person name="He G."/>
            <person name="Yan M."/>
            <person name="Ng V."/>
            <person name="Cullen D."/>
            <person name="Martin F."/>
            <person name="Rosso M.-N."/>
            <person name="Henrissat B."/>
            <person name="Hibbett D."/>
            <person name="Martinez A.T."/>
            <person name="Grigoriev I.V."/>
        </authorList>
    </citation>
    <scope>NUCLEOTIDE SEQUENCE</scope>
    <source>
        <strain evidence="1">ATCC 90797</strain>
    </source>
</reference>